<dbReference type="Gene3D" id="2.30.40.10">
    <property type="entry name" value="Urease, subunit C, domain 1"/>
    <property type="match status" value="1"/>
</dbReference>
<evidence type="ECO:0000256" key="1">
    <source>
        <dbReference type="ARBA" id="ARBA00012864"/>
    </source>
</evidence>
<feature type="binding site" evidence="7">
    <location>
        <position position="74"/>
    </location>
    <ligand>
        <name>Fe(3+)</name>
        <dbReference type="ChEBI" id="CHEBI:29034"/>
    </ligand>
</feature>
<feature type="binding site" evidence="7">
    <location>
        <position position="76"/>
    </location>
    <ligand>
        <name>Zn(2+)</name>
        <dbReference type="ChEBI" id="CHEBI:29105"/>
    </ligand>
</feature>
<feature type="binding site" evidence="7">
    <location>
        <position position="83"/>
    </location>
    <ligand>
        <name>4-imidazolone-5-propanoate</name>
        <dbReference type="ChEBI" id="CHEBI:77893"/>
    </ligand>
</feature>
<feature type="binding site" evidence="7">
    <location>
        <position position="318"/>
    </location>
    <ligand>
        <name>N-formimidoyl-L-glutamate</name>
        <dbReference type="ChEBI" id="CHEBI:58928"/>
    </ligand>
</feature>
<comment type="function">
    <text evidence="7">Catalyzes the hydrolytic cleavage of the carbon-nitrogen bond in imidazolone-5-propanoate to yield N-formimidoyl-L-glutamate. It is the third step in the universal histidine degradation pathway.</text>
</comment>
<feature type="binding site" evidence="7">
    <location>
        <position position="240"/>
    </location>
    <ligand>
        <name>Fe(3+)</name>
        <dbReference type="ChEBI" id="CHEBI:29034"/>
    </ligand>
</feature>
<dbReference type="OrthoDB" id="9776455at2"/>
<dbReference type="STRING" id="1330330.IX53_04630"/>
<dbReference type="NCBIfam" id="TIGR01224">
    <property type="entry name" value="hutI"/>
    <property type="match status" value="1"/>
</dbReference>
<protein>
    <recommendedName>
        <fullName evidence="1 7">Imidazolonepropionase</fullName>
        <ecNumber evidence="1 7">3.5.2.7</ecNumber>
    </recommendedName>
    <alternativeName>
        <fullName evidence="7">Imidazolone-5-propionate hydrolase</fullName>
    </alternativeName>
</protein>
<dbReference type="GO" id="GO:0019556">
    <property type="term" value="P:L-histidine catabolic process to glutamate and formamide"/>
    <property type="evidence" value="ECO:0007669"/>
    <property type="project" value="UniProtKB-UniRule"/>
</dbReference>
<evidence type="ECO:0000313" key="9">
    <source>
        <dbReference type="EMBL" id="AKI97216.1"/>
    </source>
</evidence>
<dbReference type="GO" id="GO:0005506">
    <property type="term" value="F:iron ion binding"/>
    <property type="evidence" value="ECO:0007669"/>
    <property type="project" value="UniProtKB-UniRule"/>
</dbReference>
<evidence type="ECO:0000256" key="5">
    <source>
        <dbReference type="ARBA" id="ARBA00022833"/>
    </source>
</evidence>
<dbReference type="RefSeq" id="WP_047754350.1">
    <property type="nucleotide sequence ID" value="NZ_CAJUHA010000008.1"/>
</dbReference>
<comment type="cofactor">
    <cofactor evidence="7">
        <name>Zn(2+)</name>
        <dbReference type="ChEBI" id="CHEBI:29105"/>
    </cofactor>
    <cofactor evidence="7">
        <name>Fe(3+)</name>
        <dbReference type="ChEBI" id="CHEBI:29034"/>
    </cofactor>
    <text evidence="7">Binds 1 zinc or iron ion per subunit.</text>
</comment>
<dbReference type="Pfam" id="PF01979">
    <property type="entry name" value="Amidohydro_1"/>
    <property type="match status" value="1"/>
</dbReference>
<dbReference type="SUPFAM" id="SSF51556">
    <property type="entry name" value="Metallo-dependent hydrolases"/>
    <property type="match status" value="1"/>
</dbReference>
<feature type="binding site" evidence="7">
    <location>
        <position position="314"/>
    </location>
    <ligand>
        <name>Fe(3+)</name>
        <dbReference type="ChEBI" id="CHEBI:29034"/>
    </ligand>
</feature>
<dbReference type="PANTHER" id="PTHR42752:SF1">
    <property type="entry name" value="IMIDAZOLONEPROPIONASE-RELATED"/>
    <property type="match status" value="1"/>
</dbReference>
<keyword evidence="6 7" id="KW-0408">Iron</keyword>
<gene>
    <name evidence="7" type="primary">hutI</name>
    <name evidence="9" type="ORF">IX53_04630</name>
</gene>
<comment type="catalytic activity">
    <reaction evidence="7">
        <text>4-imidazolone-5-propanoate + H2O = N-formimidoyl-L-glutamate</text>
        <dbReference type="Rhea" id="RHEA:23660"/>
        <dbReference type="ChEBI" id="CHEBI:15377"/>
        <dbReference type="ChEBI" id="CHEBI:58928"/>
        <dbReference type="ChEBI" id="CHEBI:77893"/>
        <dbReference type="EC" id="3.5.2.7"/>
    </reaction>
</comment>
<keyword evidence="2 7" id="KW-0479">Metal-binding</keyword>
<feature type="binding site" evidence="7">
    <location>
        <position position="243"/>
    </location>
    <ligand>
        <name>4-imidazolone-5-propanoate</name>
        <dbReference type="ChEBI" id="CHEBI:77893"/>
    </ligand>
</feature>
<name>A0A0G2ZAU3_9BACT</name>
<dbReference type="SUPFAM" id="SSF51338">
    <property type="entry name" value="Composite domain of metallo-dependent hydrolases"/>
    <property type="match status" value="1"/>
</dbReference>
<dbReference type="InterPro" id="IPR005920">
    <property type="entry name" value="HutI"/>
</dbReference>
<dbReference type="InterPro" id="IPR032466">
    <property type="entry name" value="Metal_Hydrolase"/>
</dbReference>
<evidence type="ECO:0000256" key="2">
    <source>
        <dbReference type="ARBA" id="ARBA00022723"/>
    </source>
</evidence>
<evidence type="ECO:0000259" key="8">
    <source>
        <dbReference type="Pfam" id="PF01979"/>
    </source>
</evidence>
<keyword evidence="3 7" id="KW-0378">Hydrolase</keyword>
<dbReference type="InterPro" id="IPR006680">
    <property type="entry name" value="Amidohydro-rel"/>
</dbReference>
<feature type="binding site" evidence="7">
    <location>
        <position position="146"/>
    </location>
    <ligand>
        <name>N-formimidoyl-L-glutamate</name>
        <dbReference type="ChEBI" id="CHEBI:58928"/>
    </ligand>
</feature>
<keyword evidence="10" id="KW-1185">Reference proteome</keyword>
<feature type="binding site" evidence="7">
    <location>
        <position position="316"/>
    </location>
    <ligand>
        <name>N-formimidoyl-L-glutamate</name>
        <dbReference type="ChEBI" id="CHEBI:58928"/>
    </ligand>
</feature>
<proteinExistence type="inferred from homology"/>
<dbReference type="KEGG" id="kpf:IX53_04630"/>
<evidence type="ECO:0000256" key="7">
    <source>
        <dbReference type="HAMAP-Rule" id="MF_00372"/>
    </source>
</evidence>
<evidence type="ECO:0000256" key="6">
    <source>
        <dbReference type="ARBA" id="ARBA00023004"/>
    </source>
</evidence>
<reference evidence="9 10" key="1">
    <citation type="submission" date="2015-04" db="EMBL/GenBank/DDBJ databases">
        <title>Complete Genome Sequence of Kosmotoga pacifica SLHLJ1.</title>
        <authorList>
            <person name="Jiang L.J."/>
            <person name="Shao Z.Z."/>
            <person name="Jebbar M."/>
        </authorList>
    </citation>
    <scope>NUCLEOTIDE SEQUENCE [LARGE SCALE GENOMIC DNA]</scope>
    <source>
        <strain evidence="9 10">SLHLJ1</strain>
    </source>
</reference>
<keyword evidence="7" id="KW-0963">Cytoplasm</keyword>
<feature type="binding site" evidence="7">
    <location>
        <position position="240"/>
    </location>
    <ligand>
        <name>Zn(2+)</name>
        <dbReference type="ChEBI" id="CHEBI:29105"/>
    </ligand>
</feature>
<feature type="binding site" evidence="7">
    <location>
        <position position="74"/>
    </location>
    <ligand>
        <name>Zn(2+)</name>
        <dbReference type="ChEBI" id="CHEBI:29105"/>
    </ligand>
</feature>
<dbReference type="UniPathway" id="UPA00379">
    <property type="reaction ID" value="UER00551"/>
</dbReference>
<organism evidence="9 10">
    <name type="scientific">Kosmotoga pacifica</name>
    <dbReference type="NCBI Taxonomy" id="1330330"/>
    <lineage>
        <taxon>Bacteria</taxon>
        <taxon>Thermotogati</taxon>
        <taxon>Thermotogota</taxon>
        <taxon>Thermotogae</taxon>
        <taxon>Kosmotogales</taxon>
        <taxon>Kosmotogaceae</taxon>
        <taxon>Kosmotoga</taxon>
    </lineage>
</organism>
<dbReference type="GO" id="GO:0005737">
    <property type="term" value="C:cytoplasm"/>
    <property type="evidence" value="ECO:0007669"/>
    <property type="project" value="UniProtKB-SubCell"/>
</dbReference>
<feature type="binding site" evidence="7">
    <location>
        <position position="76"/>
    </location>
    <ligand>
        <name>Fe(3+)</name>
        <dbReference type="ChEBI" id="CHEBI:29034"/>
    </ligand>
</feature>
<dbReference type="PANTHER" id="PTHR42752">
    <property type="entry name" value="IMIDAZOLONEPROPIONASE"/>
    <property type="match status" value="1"/>
</dbReference>
<dbReference type="GO" id="GO:0050480">
    <property type="term" value="F:imidazolonepropionase activity"/>
    <property type="evidence" value="ECO:0007669"/>
    <property type="project" value="UniProtKB-UniRule"/>
</dbReference>
<feature type="binding site" evidence="7">
    <location>
        <position position="319"/>
    </location>
    <ligand>
        <name>4-imidazolone-5-propanoate</name>
        <dbReference type="ChEBI" id="CHEBI:77893"/>
    </ligand>
</feature>
<comment type="subcellular location">
    <subcellularLocation>
        <location evidence="7">Cytoplasm</location>
    </subcellularLocation>
</comment>
<dbReference type="Proteomes" id="UP000035159">
    <property type="component" value="Chromosome"/>
</dbReference>
<dbReference type="AlphaFoldDB" id="A0A0G2ZAU3"/>
<dbReference type="HAMAP" id="MF_00372">
    <property type="entry name" value="HutI"/>
    <property type="match status" value="1"/>
</dbReference>
<accession>A0A0G2ZAU3</accession>
<feature type="domain" description="Amidohydrolase-related" evidence="8">
    <location>
        <begin position="66"/>
        <end position="401"/>
    </location>
</feature>
<feature type="binding site" evidence="7">
    <location>
        <position position="146"/>
    </location>
    <ligand>
        <name>4-imidazolone-5-propanoate</name>
        <dbReference type="ChEBI" id="CHEBI:77893"/>
    </ligand>
</feature>
<dbReference type="EMBL" id="CP011232">
    <property type="protein sequence ID" value="AKI97216.1"/>
    <property type="molecule type" value="Genomic_DNA"/>
</dbReference>
<dbReference type="InterPro" id="IPR011059">
    <property type="entry name" value="Metal-dep_hydrolase_composite"/>
</dbReference>
<dbReference type="EC" id="3.5.2.7" evidence="1 7"/>
<dbReference type="Gene3D" id="3.20.20.140">
    <property type="entry name" value="Metal-dependent hydrolases"/>
    <property type="match status" value="1"/>
</dbReference>
<dbReference type="GO" id="GO:0019557">
    <property type="term" value="P:L-histidine catabolic process to glutamate and formate"/>
    <property type="evidence" value="ECO:0007669"/>
    <property type="project" value="UniProtKB-UniPathway"/>
</dbReference>
<keyword evidence="4 7" id="KW-0369">Histidine metabolism</keyword>
<comment type="similarity">
    <text evidence="7">Belongs to the metallo-dependent hydrolases superfamily. HutI family.</text>
</comment>
<sequence>MILDILIVGLGEVVSPPCRGPVRGGEMSQLKIKKDVNIGIKDGKIAYIGKEKPLSSRVLNASGLVALPGFIDCHTHIPFTGSRGEEFLMRLEGRSYMEIMESGGGIFSTVKSVKTASEVRLFQDSLKLLVEMACHGITTVEGKSGYGLDEDSELKQLRVLERLNSSQPLDVVPTFLGAHAFPEGFNSKKEYLEYLLSFVDKVKEYTDTADIFCEKGVFEPEDSKPFLKKLKAKGFRIRLHADELASSGGGKLAVELGAVSADHLISADEETLKTIAGSSVTAVLLPGTSFFLRERYARGDFLIANNGIVALASDFNPGSCNIYDPLMIMHLAVSHNGLKVEEAITAYTANSAHVLNMAHRKGLIEVGYDADLVILDLESYRELPYMFSRDIIVATVKAGRVISGEL</sequence>
<evidence type="ECO:0000313" key="10">
    <source>
        <dbReference type="Proteomes" id="UP000035159"/>
    </source>
</evidence>
<dbReference type="GO" id="GO:0008270">
    <property type="term" value="F:zinc ion binding"/>
    <property type="evidence" value="ECO:0007669"/>
    <property type="project" value="UniProtKB-UniRule"/>
</dbReference>
<feature type="binding site" evidence="7">
    <location>
        <position position="314"/>
    </location>
    <ligand>
        <name>Zn(2+)</name>
        <dbReference type="ChEBI" id="CHEBI:29105"/>
    </ligand>
</feature>
<keyword evidence="5 7" id="KW-0862">Zinc</keyword>
<evidence type="ECO:0000256" key="3">
    <source>
        <dbReference type="ARBA" id="ARBA00022801"/>
    </source>
</evidence>
<feature type="binding site" evidence="7">
    <location>
        <position position="179"/>
    </location>
    <ligand>
        <name>4-imidazolone-5-propanoate</name>
        <dbReference type="ChEBI" id="CHEBI:77893"/>
    </ligand>
</feature>
<evidence type="ECO:0000256" key="4">
    <source>
        <dbReference type="ARBA" id="ARBA00022808"/>
    </source>
</evidence>
<dbReference type="PATRIC" id="fig|1330330.3.peg.931"/>
<comment type="pathway">
    <text evidence="7">Amino-acid degradation; L-histidine degradation into L-glutamate; N-formimidoyl-L-glutamate from L-histidine: step 3/3.</text>
</comment>